<dbReference type="GO" id="GO:0005634">
    <property type="term" value="C:nucleus"/>
    <property type="evidence" value="ECO:0007669"/>
    <property type="project" value="UniProtKB-SubCell"/>
</dbReference>
<dbReference type="InterPro" id="IPR051442">
    <property type="entry name" value="B3_domain"/>
</dbReference>
<dbReference type="PANTHER" id="PTHR34269:SF17">
    <property type="entry name" value="B3 DOMAIN PROTEIN"/>
    <property type="match status" value="1"/>
</dbReference>
<dbReference type="Gene3D" id="2.40.330.10">
    <property type="entry name" value="DNA-binding pseudobarrel domain"/>
    <property type="match status" value="1"/>
</dbReference>
<evidence type="ECO:0008006" key="8">
    <source>
        <dbReference type="Google" id="ProtNLM"/>
    </source>
</evidence>
<protein>
    <recommendedName>
        <fullName evidence="8">TF-B3 domain-containing protein</fullName>
    </recommendedName>
</protein>
<evidence type="ECO:0000256" key="3">
    <source>
        <dbReference type="ARBA" id="ARBA00023125"/>
    </source>
</evidence>
<dbReference type="EMBL" id="CABITT030000004">
    <property type="protein sequence ID" value="VVB00511.1"/>
    <property type="molecule type" value="Genomic_DNA"/>
</dbReference>
<gene>
    <name evidence="6" type="ORF">ANE_LOCUS10955</name>
</gene>
<evidence type="ECO:0000256" key="1">
    <source>
        <dbReference type="ARBA" id="ARBA00004123"/>
    </source>
</evidence>
<accession>A0A565BFV9</accession>
<comment type="caution">
    <text evidence="6">The sequence shown here is derived from an EMBL/GenBank/DDBJ whole genome shotgun (WGS) entry which is preliminary data.</text>
</comment>
<evidence type="ECO:0000256" key="5">
    <source>
        <dbReference type="ARBA" id="ARBA00023242"/>
    </source>
</evidence>
<keyword evidence="7" id="KW-1185">Reference proteome</keyword>
<keyword evidence="2" id="KW-0805">Transcription regulation</keyword>
<reference evidence="6" key="1">
    <citation type="submission" date="2019-07" db="EMBL/GenBank/DDBJ databases">
        <authorList>
            <person name="Dittberner H."/>
        </authorList>
    </citation>
    <scope>NUCLEOTIDE SEQUENCE [LARGE SCALE GENOMIC DNA]</scope>
</reference>
<evidence type="ECO:0000313" key="7">
    <source>
        <dbReference type="Proteomes" id="UP000489600"/>
    </source>
</evidence>
<sequence length="128" mass="14899">MAHLQHLHLKLGLGPHDPWVIKKWLSDSDVHGQFVLPKHDFETFIIPVLPQVLVENLANGVEVKIHIIEEGHEAADHILTLIIYKGMYVFKGGWSVLAREKGYKKDDEIGLMWDKWSSRFFLHHITRF</sequence>
<evidence type="ECO:0000256" key="4">
    <source>
        <dbReference type="ARBA" id="ARBA00023163"/>
    </source>
</evidence>
<dbReference type="SUPFAM" id="SSF101936">
    <property type="entry name" value="DNA-binding pseudobarrel domain"/>
    <property type="match status" value="1"/>
</dbReference>
<dbReference type="OrthoDB" id="1034632at2759"/>
<dbReference type="Proteomes" id="UP000489600">
    <property type="component" value="Unassembled WGS sequence"/>
</dbReference>
<dbReference type="GO" id="GO:0003677">
    <property type="term" value="F:DNA binding"/>
    <property type="evidence" value="ECO:0007669"/>
    <property type="project" value="UniProtKB-KW"/>
</dbReference>
<comment type="subcellular location">
    <subcellularLocation>
        <location evidence="1">Nucleus</location>
    </subcellularLocation>
</comment>
<proteinExistence type="predicted"/>
<keyword evidence="4" id="KW-0804">Transcription</keyword>
<name>A0A565BFV9_9BRAS</name>
<keyword evidence="5" id="KW-0539">Nucleus</keyword>
<keyword evidence="3" id="KW-0238">DNA-binding</keyword>
<evidence type="ECO:0000313" key="6">
    <source>
        <dbReference type="EMBL" id="VVB00511.1"/>
    </source>
</evidence>
<organism evidence="6 7">
    <name type="scientific">Arabis nemorensis</name>
    <dbReference type="NCBI Taxonomy" id="586526"/>
    <lineage>
        <taxon>Eukaryota</taxon>
        <taxon>Viridiplantae</taxon>
        <taxon>Streptophyta</taxon>
        <taxon>Embryophyta</taxon>
        <taxon>Tracheophyta</taxon>
        <taxon>Spermatophyta</taxon>
        <taxon>Magnoliopsida</taxon>
        <taxon>eudicotyledons</taxon>
        <taxon>Gunneridae</taxon>
        <taxon>Pentapetalae</taxon>
        <taxon>rosids</taxon>
        <taxon>malvids</taxon>
        <taxon>Brassicales</taxon>
        <taxon>Brassicaceae</taxon>
        <taxon>Arabideae</taxon>
        <taxon>Arabis</taxon>
    </lineage>
</organism>
<dbReference type="PANTHER" id="PTHR34269">
    <property type="entry name" value="TRANSCRIPTION FACTOR B3-DOMAIN FAMILY-RELATED"/>
    <property type="match status" value="1"/>
</dbReference>
<dbReference type="AlphaFoldDB" id="A0A565BFV9"/>
<dbReference type="InterPro" id="IPR015300">
    <property type="entry name" value="DNA-bd_pseudobarrel_sf"/>
</dbReference>
<evidence type="ECO:0000256" key="2">
    <source>
        <dbReference type="ARBA" id="ARBA00023015"/>
    </source>
</evidence>